<reference evidence="1" key="2">
    <citation type="submission" date="2014-06" db="EMBL/GenBank/DDBJ databases">
        <title>Draft genome sequence of Eubacterium siraeum (DSM 15702).</title>
        <authorList>
            <person name="Sudarsanam P."/>
            <person name="Ley R."/>
            <person name="Guruge J."/>
            <person name="Turnbaugh P.J."/>
            <person name="Mahowald M."/>
            <person name="Liep D."/>
            <person name="Gordon J."/>
        </authorList>
    </citation>
    <scope>NUCLEOTIDE SEQUENCE</scope>
    <source>
        <strain evidence="1">DSM 15702</strain>
    </source>
</reference>
<keyword evidence="2" id="KW-1185">Reference proteome</keyword>
<dbReference type="Proteomes" id="UP000005326">
    <property type="component" value="Unassembled WGS sequence"/>
</dbReference>
<organism evidence="1 2">
    <name type="scientific">[Eubacterium] siraeum DSM 15702</name>
    <dbReference type="NCBI Taxonomy" id="428128"/>
    <lineage>
        <taxon>Bacteria</taxon>
        <taxon>Bacillati</taxon>
        <taxon>Bacillota</taxon>
        <taxon>Clostridia</taxon>
        <taxon>Eubacteriales</taxon>
        <taxon>Oscillospiraceae</taxon>
        <taxon>Oscillospiraceae incertae sedis</taxon>
    </lineage>
</organism>
<dbReference type="EMBL" id="ABCA03000045">
    <property type="protein sequence ID" value="EDS00807.1"/>
    <property type="molecule type" value="Genomic_DNA"/>
</dbReference>
<gene>
    <name evidence="1" type="ORF">EUBSIR_01291</name>
</gene>
<name>B0MN92_9FIRM</name>
<evidence type="ECO:0000313" key="2">
    <source>
        <dbReference type="Proteomes" id="UP000005326"/>
    </source>
</evidence>
<protein>
    <submittedName>
        <fullName evidence="1">Uncharacterized protein</fullName>
    </submittedName>
</protein>
<dbReference type="AlphaFoldDB" id="B0MN92"/>
<accession>B0MN92</accession>
<evidence type="ECO:0000313" key="1">
    <source>
        <dbReference type="EMBL" id="EDS00807.1"/>
    </source>
</evidence>
<proteinExistence type="predicted"/>
<sequence length="45" mass="5476">MTLQHYYVRRNFKYKMKFLVKNQNAENTANRSDFANNIAIRIHLC</sequence>
<reference evidence="1" key="1">
    <citation type="submission" date="2007-10" db="EMBL/GenBank/DDBJ databases">
        <authorList>
            <person name="Fulton L."/>
            <person name="Clifton S."/>
            <person name="Fulton B."/>
            <person name="Xu J."/>
            <person name="Minx P."/>
            <person name="Pepin K.H."/>
            <person name="Johnson M."/>
            <person name="Thiruvilangam P."/>
            <person name="Bhonagiri V."/>
            <person name="Nash W.E."/>
            <person name="Mardis E.R."/>
            <person name="Wilson R.K."/>
        </authorList>
    </citation>
    <scope>NUCLEOTIDE SEQUENCE [LARGE SCALE GENOMIC DNA]</scope>
    <source>
        <strain evidence="1">DSM 15702</strain>
    </source>
</reference>
<comment type="caution">
    <text evidence="1">The sequence shown here is derived from an EMBL/GenBank/DDBJ whole genome shotgun (WGS) entry which is preliminary data.</text>
</comment>